<gene>
    <name evidence="4" type="ORF">GKE97_08525</name>
    <name evidence="3" type="ORF">PNE06_14445</name>
</gene>
<dbReference type="Proteomes" id="UP000434475">
    <property type="component" value="Unassembled WGS sequence"/>
</dbReference>
<protein>
    <submittedName>
        <fullName evidence="3">Copper amine oxidase N-terminal domain-containing protein</fullName>
    </submittedName>
</protein>
<name>A0A6I2R269_FLAPL</name>
<comment type="caution">
    <text evidence="4">The sequence shown here is derived from an EMBL/GenBank/DDBJ whole genome shotgun (WGS) entry which is preliminary data.</text>
</comment>
<dbReference type="EMBL" id="WKPR01000006">
    <property type="protein sequence ID" value="MSB19563.1"/>
    <property type="molecule type" value="Genomic_DNA"/>
</dbReference>
<evidence type="ECO:0000259" key="2">
    <source>
        <dbReference type="Pfam" id="PF07833"/>
    </source>
</evidence>
<accession>A0A6I2R269</accession>
<dbReference type="Pfam" id="PF07833">
    <property type="entry name" value="Cu_amine_oxidN1"/>
    <property type="match status" value="1"/>
</dbReference>
<proteinExistence type="predicted"/>
<evidence type="ECO:0000313" key="5">
    <source>
        <dbReference type="Proteomes" id="UP000434475"/>
    </source>
</evidence>
<dbReference type="InterPro" id="IPR012854">
    <property type="entry name" value="Cu_amine_oxidase-like_N"/>
</dbReference>
<evidence type="ECO:0000256" key="1">
    <source>
        <dbReference type="SAM" id="SignalP"/>
    </source>
</evidence>
<feature type="chain" id="PRO_5044104813" evidence="1">
    <location>
        <begin position="24"/>
        <end position="756"/>
    </location>
</feature>
<dbReference type="RefSeq" id="WP_172697558.1">
    <property type="nucleotide sequence ID" value="NZ_JADMVZ010000032.1"/>
</dbReference>
<dbReference type="Proteomes" id="UP001211173">
    <property type="component" value="Unassembled WGS sequence"/>
</dbReference>
<keyword evidence="1" id="KW-0732">Signal</keyword>
<dbReference type="InterPro" id="IPR036582">
    <property type="entry name" value="Mao_N_sf"/>
</dbReference>
<reference evidence="4 5" key="1">
    <citation type="journal article" date="2019" name="Nat. Med.">
        <title>A library of human gut bacterial isolates paired with longitudinal multiomics data enables mechanistic microbiome research.</title>
        <authorList>
            <person name="Poyet M."/>
            <person name="Groussin M."/>
            <person name="Gibbons S.M."/>
            <person name="Avila-Pacheco J."/>
            <person name="Jiang X."/>
            <person name="Kearney S.M."/>
            <person name="Perrotta A.R."/>
            <person name="Berdy B."/>
            <person name="Zhao S."/>
            <person name="Lieberman T.D."/>
            <person name="Swanson P.K."/>
            <person name="Smith M."/>
            <person name="Roesemann S."/>
            <person name="Alexander J.E."/>
            <person name="Rich S.A."/>
            <person name="Livny J."/>
            <person name="Vlamakis H."/>
            <person name="Clish C."/>
            <person name="Bullock K."/>
            <person name="Deik A."/>
            <person name="Scott J."/>
            <person name="Pierce K.A."/>
            <person name="Xavier R.J."/>
            <person name="Alm E.J."/>
        </authorList>
    </citation>
    <scope>NUCLEOTIDE SEQUENCE [LARGE SCALE GENOMIC DNA]</scope>
    <source>
        <strain evidence="4 5">BIOML-A2</strain>
    </source>
</reference>
<reference evidence="3" key="2">
    <citation type="submission" date="2023-01" db="EMBL/GenBank/DDBJ databases">
        <title>Human gut microbiome strain richness.</title>
        <authorList>
            <person name="Chen-Liaw A."/>
        </authorList>
    </citation>
    <scope>NUCLEOTIDE SEQUENCE</scope>
    <source>
        <strain evidence="3">1001287st1_F4_1001285I_161205</strain>
    </source>
</reference>
<evidence type="ECO:0000313" key="3">
    <source>
        <dbReference type="EMBL" id="MDB7934280.1"/>
    </source>
</evidence>
<dbReference type="SUPFAM" id="SSF55383">
    <property type="entry name" value="Copper amine oxidase, domain N"/>
    <property type="match status" value="1"/>
</dbReference>
<organism evidence="4 5">
    <name type="scientific">Flavonifractor plautii</name>
    <name type="common">Fusobacterium plautii</name>
    <dbReference type="NCBI Taxonomy" id="292800"/>
    <lineage>
        <taxon>Bacteria</taxon>
        <taxon>Bacillati</taxon>
        <taxon>Bacillota</taxon>
        <taxon>Clostridia</taxon>
        <taxon>Eubacteriales</taxon>
        <taxon>Oscillospiraceae</taxon>
        <taxon>Flavonifractor</taxon>
    </lineage>
</organism>
<dbReference type="Gene3D" id="3.30.457.10">
    <property type="entry name" value="Copper amine oxidase-like, N-terminal domain"/>
    <property type="match status" value="1"/>
</dbReference>
<dbReference type="EMBL" id="JAQLWV010000022">
    <property type="protein sequence ID" value="MDB7934280.1"/>
    <property type="molecule type" value="Genomic_DNA"/>
</dbReference>
<evidence type="ECO:0000313" key="4">
    <source>
        <dbReference type="EMBL" id="MSB19563.1"/>
    </source>
</evidence>
<feature type="signal peptide" evidence="1">
    <location>
        <begin position="1"/>
        <end position="23"/>
    </location>
</feature>
<feature type="domain" description="Copper amine oxidase-like N-terminal" evidence="2">
    <location>
        <begin position="116"/>
        <end position="220"/>
    </location>
</feature>
<dbReference type="AlphaFoldDB" id="A0A6I2R269"/>
<sequence length="756" mass="82270">MKRRLALSLAALLLLGCLTPALAAEGDAELSLYQQYGPWGEWPQEQKDAAEETWTDGQWDDYWTEYDAQMWAALNRYNEDYDRWSYARFGDPWDEYLRVEKEEMGMPYPDGINVSLNGAYLDFGGTAPLAASGCTMVPFRAFLEGLGAEVAFDGSRIAAALENGDSLELVLGATELTVTQGGRITTLDMGAAPFVRDGHTYIPVRAAAEALGLDVYWDDTYEAAHLTDYAALTAELDSRFTAANGIWAAIRDTIPREAGKGYESTASMRLSATLYGEEEHDTASLTMEVKQLTRDGSYRMEQEQQVDLGGLGDTLFAGLSPEELAQLENHSVTLYDRESGTLYQKGVQLYSLEGEPLPDDVWVSTQVGELPAVNTLSLPGTLGELLVEAYGHSWYYYRSSPWETVMDSALPVRLLLDDGNFTRSASGGRTTYRWAVDLPALLERARMLGVMEDAPAVEGLPALDMHGEAVLRGGALEKLDGSGQMELDVLGIPADAGFTLDAAPGRLELEMEFTGAYIGKVELSLNGRVTETAAQPVTTPPAGETVERLEVLSGQVEPGVPADFGAARYVQCLLDARLGRGYDPEFLTALGETEESLSAQIAEENVQALCNLLIIEFPTEEIRGEAAGLLEELYAKADYTVWAAVPTGNGSEVEITVRPVDALARVNDALWERLDAFNAGYTGDTSTDEGYAAYDAAWAEDALALFREKLAEAEYLSKTVCTVTVLDGPGGTIEAGRDSLDTVYGVLFPIWMLQET</sequence>
<dbReference type="PROSITE" id="PS51257">
    <property type="entry name" value="PROKAR_LIPOPROTEIN"/>
    <property type="match status" value="1"/>
</dbReference>